<reference evidence="3 4" key="1">
    <citation type="submission" date="2024-07" db="EMBL/GenBank/DDBJ databases">
        <title>Draft Genome Sequence of Ferrimicrobium acidiphilum Strain YE2023, Isolated from a Pulp of Bioleach Reactor.</title>
        <authorList>
            <person name="Elkina Y.A."/>
            <person name="Bulaeva A.G."/>
            <person name="Beletsky A.V."/>
            <person name="Mardanov A.V."/>
        </authorList>
    </citation>
    <scope>NUCLEOTIDE SEQUENCE [LARGE SCALE GENOMIC DNA]</scope>
    <source>
        <strain evidence="3 4">YE2023</strain>
    </source>
</reference>
<comment type="caution">
    <text evidence="3">The sequence shown here is derived from an EMBL/GenBank/DDBJ whole genome shotgun (WGS) entry which is preliminary data.</text>
</comment>
<protein>
    <submittedName>
        <fullName evidence="3">Druantia anti-phage system protein DruA</fullName>
    </submittedName>
</protein>
<accession>A0ABV3XZF0</accession>
<organism evidence="3 4">
    <name type="scientific">Ferrimicrobium acidiphilum</name>
    <dbReference type="NCBI Taxonomy" id="121039"/>
    <lineage>
        <taxon>Bacteria</taxon>
        <taxon>Bacillati</taxon>
        <taxon>Actinomycetota</taxon>
        <taxon>Acidimicrobiia</taxon>
        <taxon>Acidimicrobiales</taxon>
        <taxon>Acidimicrobiaceae</taxon>
        <taxon>Ferrimicrobium</taxon>
    </lineage>
</organism>
<gene>
    <name evidence="3" type="ORF">AB6A68_02315</name>
</gene>
<dbReference type="InterPro" id="IPR032806">
    <property type="entry name" value="YbfD_N"/>
</dbReference>
<dbReference type="Pfam" id="PF14236">
    <property type="entry name" value="DruA"/>
    <property type="match status" value="1"/>
</dbReference>
<dbReference type="InterPro" id="IPR025639">
    <property type="entry name" value="DruA"/>
</dbReference>
<evidence type="ECO:0000313" key="4">
    <source>
        <dbReference type="Proteomes" id="UP001560267"/>
    </source>
</evidence>
<evidence type="ECO:0000313" key="3">
    <source>
        <dbReference type="EMBL" id="MEX6428671.1"/>
    </source>
</evidence>
<dbReference type="EMBL" id="JBFSHR010000005">
    <property type="protein sequence ID" value="MEX6428671.1"/>
    <property type="molecule type" value="Genomic_DNA"/>
</dbReference>
<feature type="region of interest" description="Disordered" evidence="1">
    <location>
        <begin position="290"/>
        <end position="313"/>
    </location>
</feature>
<evidence type="ECO:0000256" key="1">
    <source>
        <dbReference type="SAM" id="MobiDB-lite"/>
    </source>
</evidence>
<feature type="compositionally biased region" description="Basic residues" evidence="1">
    <location>
        <begin position="299"/>
        <end position="313"/>
    </location>
</feature>
<proteinExistence type="predicted"/>
<keyword evidence="4" id="KW-1185">Reference proteome</keyword>
<dbReference type="Proteomes" id="UP001560267">
    <property type="component" value="Unassembled WGS sequence"/>
</dbReference>
<dbReference type="Pfam" id="PF13808">
    <property type="entry name" value="DDE_Tnp_1_assoc"/>
    <property type="match status" value="1"/>
</dbReference>
<evidence type="ECO:0000259" key="2">
    <source>
        <dbReference type="Pfam" id="PF13808"/>
    </source>
</evidence>
<feature type="domain" description="H repeat-associated protein N-terminal" evidence="2">
    <location>
        <begin position="227"/>
        <end position="285"/>
    </location>
</feature>
<sequence length="313" mass="35330">MFGIDIEPASTTGLHSLVVRPIVPSERERFDETLRAEHWLGDSLVGEVMRYVAVENGRWCALLGFGSAALCVRSREELLGWSDAQRYRRLRYITNNQRFCILDGHRRPNLASQVLSATLKRLSSDFQTRWGHPVVMVETFTDPSRHLGTCYQASNFTKVGMTSGYSRKAGHFVHHGDQKVYWARYLHRNAVRLLSSDFDHPLLSPRRTMNAIDMNRLDLDSAEGLLARLESVPDPRDPRGIRHRLAVILSIAVLATLRGATSLVAIGEVAAELPEEALARLSPATGHYVAHDPSYVQSSRRKHGRSCHQRMDR</sequence>
<name>A0ABV3XZF0_9ACTN</name>